<sequence>IKKKLPSLNTWEEKLEFALLNAEIDDSLKENIGSGFKLLKTCLISLINYRPSGKKYQGKYFMFCHNDESDHSFSNDIIQYCKRTPEMYISSDSNHQDMLNNEDIAKKINTLIPHDYKTAARINCLQQIF</sequence>
<reference evidence="1" key="1">
    <citation type="submission" date="2015-05" db="UniProtKB">
        <authorList>
            <consortium name="EnsemblMetazoa"/>
        </authorList>
    </citation>
    <scope>IDENTIFICATION</scope>
</reference>
<evidence type="ECO:0000313" key="2">
    <source>
        <dbReference type="Proteomes" id="UP000015103"/>
    </source>
</evidence>
<dbReference type="HOGENOM" id="CLU_1954250_0_0_1"/>
<proteinExistence type="predicted"/>
<protein>
    <submittedName>
        <fullName evidence="1">Uncharacterized protein</fullName>
    </submittedName>
</protein>
<dbReference type="EMBL" id="ACPB03021907">
    <property type="status" value="NOT_ANNOTATED_CDS"/>
    <property type="molecule type" value="Genomic_DNA"/>
</dbReference>
<name>T1HHJ9_RHOPR</name>
<accession>T1HHJ9</accession>
<dbReference type="EnsemblMetazoa" id="RPRC003522-RA">
    <property type="protein sequence ID" value="RPRC003522-PA"/>
    <property type="gene ID" value="RPRC003522"/>
</dbReference>
<evidence type="ECO:0000313" key="1">
    <source>
        <dbReference type="EnsemblMetazoa" id="RPRC003522-PA"/>
    </source>
</evidence>
<dbReference type="AlphaFoldDB" id="T1HHJ9"/>
<organism evidence="1 2">
    <name type="scientific">Rhodnius prolixus</name>
    <name type="common">Triatomid bug</name>
    <dbReference type="NCBI Taxonomy" id="13249"/>
    <lineage>
        <taxon>Eukaryota</taxon>
        <taxon>Metazoa</taxon>
        <taxon>Ecdysozoa</taxon>
        <taxon>Arthropoda</taxon>
        <taxon>Hexapoda</taxon>
        <taxon>Insecta</taxon>
        <taxon>Pterygota</taxon>
        <taxon>Neoptera</taxon>
        <taxon>Paraneoptera</taxon>
        <taxon>Hemiptera</taxon>
        <taxon>Heteroptera</taxon>
        <taxon>Panheteroptera</taxon>
        <taxon>Cimicomorpha</taxon>
        <taxon>Reduviidae</taxon>
        <taxon>Triatominae</taxon>
        <taxon>Rhodnius</taxon>
    </lineage>
</organism>
<dbReference type="InParanoid" id="T1HHJ9"/>
<keyword evidence="2" id="KW-1185">Reference proteome</keyword>
<dbReference type="VEuPathDB" id="VectorBase:RPRC003522"/>
<dbReference type="Proteomes" id="UP000015103">
    <property type="component" value="Unassembled WGS sequence"/>
</dbReference>